<dbReference type="EMBL" id="CAOQHR010000004">
    <property type="protein sequence ID" value="CAI6333876.1"/>
    <property type="molecule type" value="Genomic_DNA"/>
</dbReference>
<dbReference type="AlphaFoldDB" id="A0A9W4XQL8"/>
<reference evidence="1" key="1">
    <citation type="submission" date="2023-01" db="EMBL/GenBank/DDBJ databases">
        <authorList>
            <person name="Van Ghelder C."/>
            <person name="Rancurel C."/>
        </authorList>
    </citation>
    <scope>NUCLEOTIDE SEQUENCE</scope>
    <source>
        <strain evidence="1">CNCM I-4278</strain>
    </source>
</reference>
<gene>
    <name evidence="1" type="ORF">PDIGIT_LOCUS6928</name>
</gene>
<protein>
    <submittedName>
        <fullName evidence="1">Uncharacterized protein</fullName>
    </submittedName>
</protein>
<evidence type="ECO:0000313" key="2">
    <source>
        <dbReference type="Proteomes" id="UP001152607"/>
    </source>
</evidence>
<keyword evidence="2" id="KW-1185">Reference proteome</keyword>
<comment type="caution">
    <text evidence="1">The sequence shown here is derived from an EMBL/GenBank/DDBJ whole genome shotgun (WGS) entry which is preliminary data.</text>
</comment>
<evidence type="ECO:0000313" key="1">
    <source>
        <dbReference type="EMBL" id="CAI6333876.1"/>
    </source>
</evidence>
<dbReference type="Proteomes" id="UP001152607">
    <property type="component" value="Unassembled WGS sequence"/>
</dbReference>
<sequence length="107" mass="11761">MEFHHGQLPRLCANLDGMIARVLINQRGVSEGTTFWLLRVWHTLYQGTTHASPHAHMPVSAFPLFFFFFSSSLSAPSSVLLMIPSLPICSSGFNGGPRFGGELWGLA</sequence>
<name>A0A9W4XQL8_9PLEO</name>
<organism evidence="1 2">
    <name type="scientific">Periconia digitata</name>
    <dbReference type="NCBI Taxonomy" id="1303443"/>
    <lineage>
        <taxon>Eukaryota</taxon>
        <taxon>Fungi</taxon>
        <taxon>Dikarya</taxon>
        <taxon>Ascomycota</taxon>
        <taxon>Pezizomycotina</taxon>
        <taxon>Dothideomycetes</taxon>
        <taxon>Pleosporomycetidae</taxon>
        <taxon>Pleosporales</taxon>
        <taxon>Massarineae</taxon>
        <taxon>Periconiaceae</taxon>
        <taxon>Periconia</taxon>
    </lineage>
</organism>
<accession>A0A9W4XQL8</accession>
<proteinExistence type="predicted"/>